<dbReference type="PANTHER" id="PTHR11017:SF290">
    <property type="entry name" value="ADP-RIBOSYL CYCLASE_CYCLIC ADP-RIBOSE HYDROLASE"/>
    <property type="match status" value="1"/>
</dbReference>
<dbReference type="SUPFAM" id="SSF52200">
    <property type="entry name" value="Toll/Interleukin receptor TIR domain"/>
    <property type="match status" value="1"/>
</dbReference>
<dbReference type="InterPro" id="IPR001611">
    <property type="entry name" value="Leu-rich_rpt"/>
</dbReference>
<dbReference type="Gene3D" id="3.80.10.10">
    <property type="entry name" value="Ribonuclease Inhibitor"/>
    <property type="match status" value="3"/>
</dbReference>
<comment type="caution">
    <text evidence="6">The sequence shown here is derived from an EMBL/GenBank/DDBJ whole genome shotgun (WGS) entry which is preliminary data.</text>
</comment>
<dbReference type="InterPro" id="IPR000157">
    <property type="entry name" value="TIR_dom"/>
</dbReference>
<evidence type="ECO:0000313" key="7">
    <source>
        <dbReference type="Proteomes" id="UP001359559"/>
    </source>
</evidence>
<gene>
    <name evidence="6" type="ORF">RJT34_29025</name>
</gene>
<evidence type="ECO:0000256" key="4">
    <source>
        <dbReference type="SAM" id="MobiDB-lite"/>
    </source>
</evidence>
<keyword evidence="7" id="KW-1185">Reference proteome</keyword>
<dbReference type="FunFam" id="3.40.50.10140:FF:000007">
    <property type="entry name" value="Disease resistance protein (TIR-NBS-LRR class)"/>
    <property type="match status" value="1"/>
</dbReference>
<dbReference type="SUPFAM" id="SSF52058">
    <property type="entry name" value="L domain-like"/>
    <property type="match status" value="1"/>
</dbReference>
<dbReference type="Pfam" id="PF07725">
    <property type="entry name" value="LRR_3"/>
    <property type="match status" value="1"/>
</dbReference>
<dbReference type="GO" id="GO:0006952">
    <property type="term" value="P:defense response"/>
    <property type="evidence" value="ECO:0007669"/>
    <property type="project" value="InterPro"/>
</dbReference>
<dbReference type="SMART" id="SM00255">
    <property type="entry name" value="TIR"/>
    <property type="match status" value="1"/>
</dbReference>
<dbReference type="InterPro" id="IPR032675">
    <property type="entry name" value="LRR_dom_sf"/>
</dbReference>
<dbReference type="InterPro" id="IPR035897">
    <property type="entry name" value="Toll_tir_struct_dom_sf"/>
</dbReference>
<proteinExistence type="predicted"/>
<keyword evidence="2" id="KW-0677">Repeat</keyword>
<feature type="region of interest" description="Disordered" evidence="4">
    <location>
        <begin position="24"/>
        <end position="49"/>
    </location>
</feature>
<name>A0AAN9FBN6_CLITE</name>
<dbReference type="Pfam" id="PF01582">
    <property type="entry name" value="TIR"/>
    <property type="match status" value="1"/>
</dbReference>
<sequence>MPFHMIHTWKSLLPRPFWARMDRDPSDTSPTVHGATPSTSSATMPPPSSSQQIYKYDVFISFRGTDTRNTFVDHLYNHLIRKGLFVFKDDKRLEKGKPISAQLVQAIQGSRASIVVFSKDYAASTWCLDEMATIAECYDQFVFPVFYDVDPSHVRNQNGVYENTFALHTQKHEAGKVNQWKKVMTNFGRSVGWDVRNKPEFGEIENIVQEIIKSLGHRFSKFANNLDFRYVLTTGTGTNMVKAIVLDQDKDTFECPELKAEGLSIMRGLLILVLYQKNFLGNLNFLSNSLQYLQWHGYPFASLPLNFEPYHLVELNLPNSNLGQLWEDSKDLPCLKRVDLRNSKYLFRTPNFKGCRGLEQLDFTGCTNLSQVHPSIGLLEKLTFLSFEGCSSLINLDFGTEFKLFSLRILHLSGCTELEITPEFPDISGLEYLDIDQCTSLASIHQSIGNLVDLKFLSLRDCTNLIYIPQSINSITSLITLDLYGCSRLENLPLLGQISVSAEILEDSLCLEFLIFLDLGFCNLNSIPDAIGELKCLERLNLEGNNINTLPSMLQLSRLAFLNLSHCRNLEWLPQLPSYDNTTKLGGKYFKTVSGSHNHRSGLYIFNCPSLISYCLNLAFSWMERLVKNPCHFRCGFDIVVPGIVTPGWFSNLCLGGGRARIGNFIMHDHWVGVAFCVAFEQNSSPIYSGSSNLLYLSFESENVEESFEMPISLDLNRLGDWNPRHLWLIYISRPHCHFVTRGASITFKAHSDLKILNWGLRMVLEQDVYDPDTFEANGVGYLSSDSEGESSSSSGPKLQIPYNWFLTEDVHGSSSSSSSSESKFKLPYNWFVTEEEENENIEVNTKQNDLSIWT</sequence>
<dbReference type="PANTHER" id="PTHR11017">
    <property type="entry name" value="LEUCINE-RICH REPEAT-CONTAINING PROTEIN"/>
    <property type="match status" value="1"/>
</dbReference>
<dbReference type="GO" id="GO:0007165">
    <property type="term" value="P:signal transduction"/>
    <property type="evidence" value="ECO:0007669"/>
    <property type="project" value="InterPro"/>
</dbReference>
<evidence type="ECO:0000313" key="6">
    <source>
        <dbReference type="EMBL" id="KAK7272434.1"/>
    </source>
</evidence>
<dbReference type="PROSITE" id="PS50104">
    <property type="entry name" value="TIR"/>
    <property type="match status" value="1"/>
</dbReference>
<dbReference type="Gene3D" id="3.40.50.10140">
    <property type="entry name" value="Toll/interleukin-1 receptor homology (TIR) domain"/>
    <property type="match status" value="1"/>
</dbReference>
<evidence type="ECO:0000256" key="1">
    <source>
        <dbReference type="ARBA" id="ARBA00022614"/>
    </source>
</evidence>
<accession>A0AAN9FBN6</accession>
<dbReference type="PROSITE" id="PS51450">
    <property type="entry name" value="LRR"/>
    <property type="match status" value="1"/>
</dbReference>
<reference evidence="6 7" key="1">
    <citation type="submission" date="2024-01" db="EMBL/GenBank/DDBJ databases">
        <title>The genomes of 5 underutilized Papilionoideae crops provide insights into root nodulation and disease resistance.</title>
        <authorList>
            <person name="Yuan L."/>
        </authorList>
    </citation>
    <scope>NUCLEOTIDE SEQUENCE [LARGE SCALE GENOMIC DNA]</scope>
    <source>
        <strain evidence="6">LY-2023</strain>
        <tissue evidence="6">Leaf</tissue>
    </source>
</reference>
<feature type="domain" description="TIR" evidence="5">
    <location>
        <begin position="54"/>
        <end position="215"/>
    </location>
</feature>
<dbReference type="InterPro" id="IPR044974">
    <property type="entry name" value="Disease_R_plants"/>
</dbReference>
<dbReference type="InterPro" id="IPR011713">
    <property type="entry name" value="Leu-rich_rpt_3"/>
</dbReference>
<protein>
    <recommendedName>
        <fullName evidence="5">TIR domain-containing protein</fullName>
    </recommendedName>
</protein>
<evidence type="ECO:0000256" key="3">
    <source>
        <dbReference type="ARBA" id="ARBA00023027"/>
    </source>
</evidence>
<dbReference type="Proteomes" id="UP001359559">
    <property type="component" value="Unassembled WGS sequence"/>
</dbReference>
<keyword evidence="1" id="KW-0433">Leucine-rich repeat</keyword>
<evidence type="ECO:0000256" key="2">
    <source>
        <dbReference type="ARBA" id="ARBA00022737"/>
    </source>
</evidence>
<organism evidence="6 7">
    <name type="scientific">Clitoria ternatea</name>
    <name type="common">Butterfly pea</name>
    <dbReference type="NCBI Taxonomy" id="43366"/>
    <lineage>
        <taxon>Eukaryota</taxon>
        <taxon>Viridiplantae</taxon>
        <taxon>Streptophyta</taxon>
        <taxon>Embryophyta</taxon>
        <taxon>Tracheophyta</taxon>
        <taxon>Spermatophyta</taxon>
        <taxon>Magnoliopsida</taxon>
        <taxon>eudicotyledons</taxon>
        <taxon>Gunneridae</taxon>
        <taxon>Pentapetalae</taxon>
        <taxon>rosids</taxon>
        <taxon>fabids</taxon>
        <taxon>Fabales</taxon>
        <taxon>Fabaceae</taxon>
        <taxon>Papilionoideae</taxon>
        <taxon>50 kb inversion clade</taxon>
        <taxon>NPAAA clade</taxon>
        <taxon>indigoferoid/millettioid clade</taxon>
        <taxon>Phaseoleae</taxon>
        <taxon>Clitoria</taxon>
    </lineage>
</organism>
<dbReference type="AlphaFoldDB" id="A0AAN9FBN6"/>
<evidence type="ECO:0000259" key="5">
    <source>
        <dbReference type="PROSITE" id="PS50104"/>
    </source>
</evidence>
<keyword evidence="3" id="KW-0520">NAD</keyword>
<dbReference type="EMBL" id="JAYKXN010000007">
    <property type="protein sequence ID" value="KAK7272434.1"/>
    <property type="molecule type" value="Genomic_DNA"/>
</dbReference>